<organism evidence="3 4">
    <name type="scientific">Humidesulfovibrio mexicanus</name>
    <dbReference type="NCBI Taxonomy" id="147047"/>
    <lineage>
        <taxon>Bacteria</taxon>
        <taxon>Pseudomonadati</taxon>
        <taxon>Thermodesulfobacteriota</taxon>
        <taxon>Desulfovibrionia</taxon>
        <taxon>Desulfovibrionales</taxon>
        <taxon>Desulfovibrionaceae</taxon>
        <taxon>Humidesulfovibrio</taxon>
    </lineage>
</organism>
<keyword evidence="4" id="KW-1185">Reference proteome</keyword>
<evidence type="ECO:0000256" key="2">
    <source>
        <dbReference type="SAM" id="Phobius"/>
    </source>
</evidence>
<dbReference type="PANTHER" id="PTHR32432">
    <property type="entry name" value="CELL DIVISION PROTEIN FTSA-RELATED"/>
    <property type="match status" value="1"/>
</dbReference>
<proteinExistence type="predicted"/>
<name>A0A238ZXN2_9BACT</name>
<feature type="region of interest" description="Disordered" evidence="1">
    <location>
        <begin position="1"/>
        <end position="122"/>
    </location>
</feature>
<sequence>MNFKERLTSTDKLLRSIRSGETPPSVPGGEAPPARTGSIWTRPISVRELVPGLARRANAAKSAPAPSAQEGPAPAQTDAPSPQTRTERAVSETAAPSAPEAPSAKGAAAPVPPAAPPERRRTPLWSRQLRLSGGKPHGVGVSINGTSLCMAAVRRPGGDVLATVRLPMGPDQAPGEKGFGLLLRSGLEALGVAPSSADIWTVLRSSDQDLNVLAVPKLSGAKLDAAVYWTLQKEKKFADTDYALDYAPLGPSQGGARLEALTCLARKADVDRLREAFEQAGLPLAGITAIPNAFMALYRAPGAPAGHQLAANIHVEPDFSAIGLYTTDRLVFSRFIRSGAGSMAEALAEHFQALAKPKPAPLAELELQLPEALAAAGTAAAKDSAREEPPQPIDPAQALDLLRHVLLGAPKPAWAGPEHLLAPKAMLDAIAPAIERLARQVERTLEYYAGSQQRRCDALHLSGEIFACPALAEALAGQLGFQPQVFDPLAILRAEGARSSPGDRMAMAPALAAALAQPGRGINLIANYTVRTAQDAKNFVTRCIILGLAGIMILIGAGGAMLERANASRRAQLEELKTQSAALGPLADDSAVSQRAATFMLRQEGLRLVDQRLLALSAVAEMGRRVPENVRLLSLTVDYPATGGGGQPGAAAKPGAAPQAGQQPGQPSAQGALAIEGVVMGERQDLDAALSRFVIGLQGSPMLHMPVVKESGLRELGSGETVLFFVMHMGVR</sequence>
<evidence type="ECO:0000313" key="4">
    <source>
        <dbReference type="Proteomes" id="UP000198324"/>
    </source>
</evidence>
<feature type="region of interest" description="Disordered" evidence="1">
    <location>
        <begin position="644"/>
        <end position="669"/>
    </location>
</feature>
<dbReference type="InterPro" id="IPR050696">
    <property type="entry name" value="FtsA/MreB"/>
</dbReference>
<feature type="compositionally biased region" description="Low complexity" evidence="1">
    <location>
        <begin position="54"/>
        <end position="68"/>
    </location>
</feature>
<keyword evidence="2" id="KW-1133">Transmembrane helix</keyword>
<dbReference type="PANTHER" id="PTHR32432:SF3">
    <property type="entry name" value="ETHANOLAMINE UTILIZATION PROTEIN EUTJ"/>
    <property type="match status" value="1"/>
</dbReference>
<feature type="compositionally biased region" description="Basic and acidic residues" evidence="1">
    <location>
        <begin position="1"/>
        <end position="14"/>
    </location>
</feature>
<dbReference type="AlphaFoldDB" id="A0A238ZXN2"/>
<dbReference type="Proteomes" id="UP000198324">
    <property type="component" value="Unassembled WGS sequence"/>
</dbReference>
<feature type="transmembrane region" description="Helical" evidence="2">
    <location>
        <begin position="539"/>
        <end position="562"/>
    </location>
</feature>
<keyword evidence="2" id="KW-0472">Membrane</keyword>
<protein>
    <submittedName>
        <fullName evidence="3">Tfp pilus assembly protein, ATPase PilM</fullName>
    </submittedName>
</protein>
<dbReference type="RefSeq" id="WP_089273662.1">
    <property type="nucleotide sequence ID" value="NZ_FZOC01000003.1"/>
</dbReference>
<keyword evidence="2" id="KW-0812">Transmembrane</keyword>
<evidence type="ECO:0000256" key="1">
    <source>
        <dbReference type="SAM" id="MobiDB-lite"/>
    </source>
</evidence>
<gene>
    <name evidence="3" type="ORF">SAMN04488503_1678</name>
</gene>
<evidence type="ECO:0000313" key="3">
    <source>
        <dbReference type="EMBL" id="SNR87892.1"/>
    </source>
</evidence>
<accession>A0A238ZXN2</accession>
<dbReference type="Gene3D" id="3.30.420.40">
    <property type="match status" value="1"/>
</dbReference>
<feature type="compositionally biased region" description="Low complexity" evidence="1">
    <location>
        <begin position="91"/>
        <end position="109"/>
    </location>
</feature>
<dbReference type="EMBL" id="FZOC01000003">
    <property type="protein sequence ID" value="SNR87892.1"/>
    <property type="molecule type" value="Genomic_DNA"/>
</dbReference>
<reference evidence="3 4" key="1">
    <citation type="submission" date="2017-06" db="EMBL/GenBank/DDBJ databases">
        <authorList>
            <person name="Kim H.J."/>
            <person name="Triplett B.A."/>
        </authorList>
    </citation>
    <scope>NUCLEOTIDE SEQUENCE [LARGE SCALE GENOMIC DNA]</scope>
    <source>
        <strain evidence="3 4">DSM 13116</strain>
    </source>
</reference>
<dbReference type="OrthoDB" id="5414910at2"/>
<feature type="compositionally biased region" description="Low complexity" evidence="1">
    <location>
        <begin position="649"/>
        <end position="669"/>
    </location>
</feature>